<dbReference type="GO" id="GO:0016491">
    <property type="term" value="F:oxidoreductase activity"/>
    <property type="evidence" value="ECO:0007669"/>
    <property type="project" value="UniProtKB-KW"/>
</dbReference>
<keyword evidence="1" id="KW-0560">Oxidoreductase</keyword>
<organism evidence="5 6">
    <name type="scientific">Symbiodinium natans</name>
    <dbReference type="NCBI Taxonomy" id="878477"/>
    <lineage>
        <taxon>Eukaryota</taxon>
        <taxon>Sar</taxon>
        <taxon>Alveolata</taxon>
        <taxon>Dinophyceae</taxon>
        <taxon>Suessiales</taxon>
        <taxon>Symbiodiniaceae</taxon>
        <taxon>Symbiodinium</taxon>
    </lineage>
</organism>
<dbReference type="PANTHER" id="PTHR10696">
    <property type="entry name" value="GAMMA-BUTYROBETAINE HYDROXYLASE-RELATED"/>
    <property type="match status" value="1"/>
</dbReference>
<evidence type="ECO:0000256" key="2">
    <source>
        <dbReference type="ARBA" id="ARBA00023194"/>
    </source>
</evidence>
<dbReference type="EMBL" id="CAJNDS010002734">
    <property type="protein sequence ID" value="CAE7577805.1"/>
    <property type="molecule type" value="Genomic_DNA"/>
</dbReference>
<gene>
    <name evidence="5" type="primary">ispH</name>
    <name evidence="5" type="ORF">SNAT2548_LOCUS32972</name>
</gene>
<evidence type="ECO:0000256" key="3">
    <source>
        <dbReference type="SAM" id="MobiDB-lite"/>
    </source>
</evidence>
<feature type="region of interest" description="Disordered" evidence="3">
    <location>
        <begin position="281"/>
        <end position="314"/>
    </location>
</feature>
<dbReference type="SUPFAM" id="SSF51197">
    <property type="entry name" value="Clavaminate synthase-like"/>
    <property type="match status" value="1"/>
</dbReference>
<dbReference type="InterPro" id="IPR003819">
    <property type="entry name" value="TauD/TfdA-like"/>
</dbReference>
<keyword evidence="6" id="KW-1185">Reference proteome</keyword>
<evidence type="ECO:0000259" key="4">
    <source>
        <dbReference type="Pfam" id="PF02668"/>
    </source>
</evidence>
<feature type="domain" description="TauD/TfdA-like" evidence="4">
    <location>
        <begin position="43"/>
        <end position="269"/>
    </location>
</feature>
<evidence type="ECO:0000313" key="5">
    <source>
        <dbReference type="EMBL" id="CAE7577805.1"/>
    </source>
</evidence>
<dbReference type="AlphaFoldDB" id="A0A812URF7"/>
<dbReference type="PANTHER" id="PTHR10696:SF56">
    <property type="entry name" value="TAUD_TFDA-LIKE DOMAIN-CONTAINING PROTEIN"/>
    <property type="match status" value="1"/>
</dbReference>
<dbReference type="Proteomes" id="UP000604046">
    <property type="component" value="Unassembled WGS sequence"/>
</dbReference>
<feature type="compositionally biased region" description="Basic and acidic residues" evidence="3">
    <location>
        <begin position="295"/>
        <end position="314"/>
    </location>
</feature>
<accession>A0A812URF7</accession>
<dbReference type="Pfam" id="PF02668">
    <property type="entry name" value="TauD"/>
    <property type="match status" value="1"/>
</dbReference>
<dbReference type="GO" id="GO:0017000">
    <property type="term" value="P:antibiotic biosynthetic process"/>
    <property type="evidence" value="ECO:0007669"/>
    <property type="project" value="UniProtKB-KW"/>
</dbReference>
<name>A0A812URF7_9DINO</name>
<dbReference type="Gene3D" id="3.60.130.10">
    <property type="entry name" value="Clavaminate synthase-like"/>
    <property type="match status" value="1"/>
</dbReference>
<protein>
    <submittedName>
        <fullName evidence="5">IspH protein</fullName>
    </submittedName>
</protein>
<comment type="caution">
    <text evidence="5">The sequence shown here is derived from an EMBL/GenBank/DDBJ whole genome shotgun (WGS) entry which is preliminary data.</text>
</comment>
<reference evidence="5" key="1">
    <citation type="submission" date="2021-02" db="EMBL/GenBank/DDBJ databases">
        <authorList>
            <person name="Dougan E. K."/>
            <person name="Rhodes N."/>
            <person name="Thang M."/>
            <person name="Chan C."/>
        </authorList>
    </citation>
    <scope>NUCLEOTIDE SEQUENCE</scope>
</reference>
<dbReference type="InterPro" id="IPR042098">
    <property type="entry name" value="TauD-like_sf"/>
</dbReference>
<evidence type="ECO:0000313" key="6">
    <source>
        <dbReference type="Proteomes" id="UP000604046"/>
    </source>
</evidence>
<proteinExistence type="predicted"/>
<dbReference type="InterPro" id="IPR050411">
    <property type="entry name" value="AlphaKG_dependent_hydroxylases"/>
</dbReference>
<dbReference type="OrthoDB" id="412776at2759"/>
<evidence type="ECO:0000256" key="1">
    <source>
        <dbReference type="ARBA" id="ARBA00023002"/>
    </source>
</evidence>
<sequence length="314" mass="34026">MLVTCFARIGSSTLPSFHCTRHLQPMPPSQGPTSPGVARVASAAEVLPQLRTAGACILEGAGTSREEAKALPRRIFGAALAAAPEPAEVSERTLGARGIRKDDSFRAHTDGHAYGDLFPDYFLLLCAHASEQGGGNFIIDGYAVLDGLAEDTDTAWVVEALETRPVDQTSRLPSITPVVLRAPDGRRALRCRLSGPPSAFAAQRVSPDSDDPDQDSRMLAIYHQAVEEAAEAAGRIYLRPGDALIVDNYRMFHGRDPYVDPNRLLWRCWIWTCAARGIPESELHSTPGDTAGRVCSDEAPLKRQRLEEGPDRCS</sequence>
<keyword evidence="2" id="KW-0045">Antibiotic biosynthesis</keyword>